<dbReference type="Gene3D" id="3.40.190.10">
    <property type="entry name" value="Periplasmic binding protein-like II"/>
    <property type="match status" value="2"/>
</dbReference>
<proteinExistence type="predicted"/>
<feature type="compositionally biased region" description="Low complexity" evidence="6">
    <location>
        <begin position="31"/>
        <end position="67"/>
    </location>
</feature>
<keyword evidence="9" id="KW-1185">Reference proteome</keyword>
<dbReference type="Proteomes" id="UP000000323">
    <property type="component" value="Chromosome 1"/>
</dbReference>
<feature type="signal peptide" evidence="7">
    <location>
        <begin position="1"/>
        <end position="29"/>
    </location>
</feature>
<dbReference type="PANTHER" id="PTHR43649:SF33">
    <property type="entry name" value="POLYGALACTURONAN_RHAMNOGALACTURONAN-BINDING PROTEIN YTCQ"/>
    <property type="match status" value="1"/>
</dbReference>
<evidence type="ECO:0000256" key="1">
    <source>
        <dbReference type="ARBA" id="ARBA00022475"/>
    </source>
</evidence>
<gene>
    <name evidence="8" type="ordered locus">Tter_1101</name>
</gene>
<evidence type="ECO:0000256" key="6">
    <source>
        <dbReference type="SAM" id="MobiDB-lite"/>
    </source>
</evidence>
<evidence type="ECO:0000256" key="3">
    <source>
        <dbReference type="ARBA" id="ARBA00023136"/>
    </source>
</evidence>
<accession>D1CB52</accession>
<dbReference type="InterPro" id="IPR050490">
    <property type="entry name" value="Bact_solute-bd_prot1"/>
</dbReference>
<dbReference type="EMBL" id="CP001825">
    <property type="protein sequence ID" value="ACZ42017.1"/>
    <property type="molecule type" value="Genomic_DNA"/>
</dbReference>
<keyword evidence="1" id="KW-1003">Cell membrane</keyword>
<feature type="compositionally biased region" description="Polar residues" evidence="6">
    <location>
        <begin position="68"/>
        <end position="78"/>
    </location>
</feature>
<dbReference type="Pfam" id="PF13416">
    <property type="entry name" value="SBP_bac_8"/>
    <property type="match status" value="1"/>
</dbReference>
<dbReference type="HOGENOM" id="CLU_021021_3_0_0"/>
<evidence type="ECO:0000256" key="7">
    <source>
        <dbReference type="SAM" id="SignalP"/>
    </source>
</evidence>
<organism evidence="8 9">
    <name type="scientific">Thermobaculum terrenum (strain ATCC BAA-798 / CCMEE 7001 / YNP1)</name>
    <dbReference type="NCBI Taxonomy" id="525904"/>
    <lineage>
        <taxon>Bacteria</taxon>
        <taxon>Bacillati</taxon>
        <taxon>Chloroflexota</taxon>
        <taxon>Chloroflexia</taxon>
        <taxon>Candidatus Thermobaculales</taxon>
        <taxon>Candidatus Thermobaculaceae</taxon>
        <taxon>Thermobaculum</taxon>
    </lineage>
</organism>
<dbReference type="PANTHER" id="PTHR43649">
    <property type="entry name" value="ARABINOSE-BINDING PROTEIN-RELATED"/>
    <property type="match status" value="1"/>
</dbReference>
<evidence type="ECO:0000313" key="8">
    <source>
        <dbReference type="EMBL" id="ACZ42017.1"/>
    </source>
</evidence>
<keyword evidence="5" id="KW-0449">Lipoprotein</keyword>
<keyword evidence="4" id="KW-0564">Palmitate</keyword>
<evidence type="ECO:0000313" key="9">
    <source>
        <dbReference type="Proteomes" id="UP000000323"/>
    </source>
</evidence>
<evidence type="ECO:0000256" key="4">
    <source>
        <dbReference type="ARBA" id="ARBA00023139"/>
    </source>
</evidence>
<dbReference type="eggNOG" id="COG1653">
    <property type="taxonomic scope" value="Bacteria"/>
</dbReference>
<sequence length="567" mass="63016">MHKLSKYKIYYIFSLLLITLSLSITSCGASNTGSTPTTAANSPSPSPSGASPSPSSQQNTPSASPTQANNGQESSQQHGKLWSDKPVSIEIYATVGSTEVGPPPKNWFWYDAVKKATNIDVKISWITDPSQYTPTLQTRAGANDLPDLFTTDRNTLQQLVQQGLVADWSPYLKYMPNFVKDRDVNELAKYGTFDGKHYGLVTKNAYPYKGIVIIRQDWLDKLGLKPPKTIDEYLEVMKAFTEKDPDGNGKKDTYGYTAFIDDNGQISGFDPFFAAFGAQLDWKFEKDQVVPMRISDQRRQALEFINKMVNEGVLDPDWKTQQGQDYANKWKTGKVGIFAGDWCAIFCRQGYQEFARANPNGKMVIIDPPVGPNGDSAAGTYSRLGNMYVMSKKAADAGKGEAIARLLEWIDTDGYYLTAFGQEGVNWKRDSQGHIVPGPKSYLDPENLVLTQLRGYAYKGTEEELRARYDNTYKAANGQTISVWSVYQRALKLPKLDTTNQAIIPPAPPEISADLTRTMAEAELKFATGQRPFSDWPNYVNQVKSMGLDQWTEMANQAAAEAGLIKK</sequence>
<dbReference type="STRING" id="525904.Tter_1101"/>
<protein>
    <submittedName>
        <fullName evidence="8">Extracellular solute-binding protein family 1</fullName>
    </submittedName>
</protein>
<dbReference type="KEGG" id="ttr:Tter_1101"/>
<evidence type="ECO:0000256" key="2">
    <source>
        <dbReference type="ARBA" id="ARBA00022729"/>
    </source>
</evidence>
<feature type="region of interest" description="Disordered" evidence="6">
    <location>
        <begin position="31"/>
        <end position="81"/>
    </location>
</feature>
<dbReference type="OrthoDB" id="9787283at2"/>
<feature type="chain" id="PRO_5003021965" evidence="7">
    <location>
        <begin position="30"/>
        <end position="567"/>
    </location>
</feature>
<reference evidence="9" key="1">
    <citation type="journal article" date="2010" name="Stand. Genomic Sci.">
        <title>Complete genome sequence of 'Thermobaculum terrenum' type strain (YNP1).</title>
        <authorList>
            <person name="Kiss H."/>
            <person name="Cleland D."/>
            <person name="Lapidus A."/>
            <person name="Lucas S."/>
            <person name="Glavina Del Rio T."/>
            <person name="Nolan M."/>
            <person name="Tice H."/>
            <person name="Han C."/>
            <person name="Goodwin L."/>
            <person name="Pitluck S."/>
            <person name="Liolios K."/>
            <person name="Ivanova N."/>
            <person name="Mavromatis K."/>
            <person name="Ovchinnikova G."/>
            <person name="Pati A."/>
            <person name="Chen A."/>
            <person name="Palaniappan K."/>
            <person name="Land M."/>
            <person name="Hauser L."/>
            <person name="Chang Y."/>
            <person name="Jeffries C."/>
            <person name="Lu M."/>
            <person name="Brettin T."/>
            <person name="Detter J."/>
            <person name="Goker M."/>
            <person name="Tindall B."/>
            <person name="Beck B."/>
            <person name="McDermott T."/>
            <person name="Woyke T."/>
            <person name="Bristow J."/>
            <person name="Eisen J."/>
            <person name="Markowitz V."/>
            <person name="Hugenholtz P."/>
            <person name="Kyrpides N."/>
            <person name="Klenk H."/>
            <person name="Cheng J."/>
        </authorList>
    </citation>
    <scope>NUCLEOTIDE SEQUENCE [LARGE SCALE GENOMIC DNA]</scope>
    <source>
        <strain evidence="9">ATCC BAA-798 / YNP1</strain>
    </source>
</reference>
<evidence type="ECO:0000256" key="5">
    <source>
        <dbReference type="ARBA" id="ARBA00023288"/>
    </source>
</evidence>
<keyword evidence="3" id="KW-0472">Membrane</keyword>
<dbReference type="InterPro" id="IPR006059">
    <property type="entry name" value="SBP"/>
</dbReference>
<dbReference type="PROSITE" id="PS51257">
    <property type="entry name" value="PROKAR_LIPOPROTEIN"/>
    <property type="match status" value="1"/>
</dbReference>
<dbReference type="RefSeq" id="WP_012875052.1">
    <property type="nucleotide sequence ID" value="NC_013525.1"/>
</dbReference>
<dbReference type="SUPFAM" id="SSF53850">
    <property type="entry name" value="Periplasmic binding protein-like II"/>
    <property type="match status" value="1"/>
</dbReference>
<dbReference type="AlphaFoldDB" id="D1CB52"/>
<keyword evidence="2 7" id="KW-0732">Signal</keyword>
<name>D1CB52_THET1</name>